<protein>
    <submittedName>
        <fullName evidence="1">Uncharacterized protein</fullName>
    </submittedName>
</protein>
<dbReference type="SUPFAM" id="SSF53098">
    <property type="entry name" value="Ribonuclease H-like"/>
    <property type="match status" value="1"/>
</dbReference>
<organism evidence="1 2">
    <name type="scientific">Caballeronia calidae</name>
    <dbReference type="NCBI Taxonomy" id="1777139"/>
    <lineage>
        <taxon>Bacteria</taxon>
        <taxon>Pseudomonadati</taxon>
        <taxon>Pseudomonadota</taxon>
        <taxon>Betaproteobacteria</taxon>
        <taxon>Burkholderiales</taxon>
        <taxon>Burkholderiaceae</taxon>
        <taxon>Caballeronia</taxon>
    </lineage>
</organism>
<dbReference type="InterPro" id="IPR012337">
    <property type="entry name" value="RNaseH-like_sf"/>
</dbReference>
<comment type="caution">
    <text evidence="1">The sequence shown here is derived from an EMBL/GenBank/DDBJ whole genome shotgun (WGS) entry which is preliminary data.</text>
</comment>
<proteinExistence type="predicted"/>
<reference evidence="1" key="1">
    <citation type="submission" date="2016-01" db="EMBL/GenBank/DDBJ databases">
        <authorList>
            <person name="Peeters C."/>
        </authorList>
    </citation>
    <scope>NUCLEOTIDE SEQUENCE</scope>
    <source>
        <strain evidence="1">LMG 29321</strain>
    </source>
</reference>
<name>A0A158EP96_9BURK</name>
<dbReference type="EMBL" id="FCOX02000337">
    <property type="protein sequence ID" value="SAL07787.1"/>
    <property type="molecule type" value="Genomic_DNA"/>
</dbReference>
<evidence type="ECO:0000313" key="1">
    <source>
        <dbReference type="EMBL" id="SAL07787.1"/>
    </source>
</evidence>
<dbReference type="Proteomes" id="UP000071859">
    <property type="component" value="Unassembled WGS sequence"/>
</dbReference>
<accession>A0A158EP96</accession>
<dbReference type="AlphaFoldDB" id="A0A158EP96"/>
<keyword evidence="2" id="KW-1185">Reference proteome</keyword>
<sequence>MAAEAALDGIYVIRTAVPHERMSSDDVVRNYKSLSQVEQAFRSIKTVDLEVRPIYHRLADRVRAHLLLCMLAYYIKWHMMQAWRPLLFADEEQAAKAQRDPVAPATRSASALRKVSGRTLGDGTCVHSFDSLLHHLSTIVRNACHHPGASAHEATFTLDTAPDHKQQKALELLKTIAV</sequence>
<gene>
    <name evidence="1" type="ORF">AWB78_08721</name>
</gene>
<evidence type="ECO:0000313" key="2">
    <source>
        <dbReference type="Proteomes" id="UP000071859"/>
    </source>
</evidence>